<feature type="transmembrane region" description="Helical" evidence="8">
    <location>
        <begin position="257"/>
        <end position="278"/>
    </location>
</feature>
<dbReference type="EMBL" id="JYNU01000058">
    <property type="protein sequence ID" value="KMO68329.1"/>
    <property type="molecule type" value="Genomic_DNA"/>
</dbReference>
<feature type="transmembrane region" description="Helical" evidence="8">
    <location>
        <begin position="226"/>
        <end position="245"/>
    </location>
</feature>
<dbReference type="AlphaFoldDB" id="A0A0J6VDT8"/>
<feature type="compositionally biased region" description="Polar residues" evidence="7">
    <location>
        <begin position="1"/>
        <end position="50"/>
    </location>
</feature>
<keyword evidence="4 8" id="KW-0812">Transmembrane</keyword>
<evidence type="ECO:0000256" key="3">
    <source>
        <dbReference type="ARBA" id="ARBA00022475"/>
    </source>
</evidence>
<proteinExistence type="inferred from homology"/>
<evidence type="ECO:0000256" key="7">
    <source>
        <dbReference type="SAM" id="MobiDB-lite"/>
    </source>
</evidence>
<comment type="caution">
    <text evidence="9">The sequence shown here is derived from an EMBL/GenBank/DDBJ whole genome shotgun (WGS) entry which is preliminary data.</text>
</comment>
<evidence type="ECO:0000313" key="9">
    <source>
        <dbReference type="EMBL" id="KMO68329.1"/>
    </source>
</evidence>
<evidence type="ECO:0000313" key="10">
    <source>
        <dbReference type="Proteomes" id="UP000036313"/>
    </source>
</evidence>
<accession>A0A0J6VDT8</accession>
<comment type="subcellular location">
    <subcellularLocation>
        <location evidence="1">Cell membrane</location>
        <topology evidence="1">Multi-pass membrane protein</topology>
    </subcellularLocation>
</comment>
<keyword evidence="5 8" id="KW-1133">Transmembrane helix</keyword>
<feature type="transmembrane region" description="Helical" evidence="8">
    <location>
        <begin position="197"/>
        <end position="219"/>
    </location>
</feature>
<evidence type="ECO:0000256" key="6">
    <source>
        <dbReference type="ARBA" id="ARBA00023136"/>
    </source>
</evidence>
<evidence type="ECO:0000256" key="5">
    <source>
        <dbReference type="ARBA" id="ARBA00022989"/>
    </source>
</evidence>
<dbReference type="PATRIC" id="fig|1807.14.peg.5373"/>
<dbReference type="GO" id="GO:0016491">
    <property type="term" value="F:oxidoreductase activity"/>
    <property type="evidence" value="ECO:0007669"/>
    <property type="project" value="UniProtKB-KW"/>
</dbReference>
<feature type="transmembrane region" description="Helical" evidence="8">
    <location>
        <begin position="290"/>
        <end position="310"/>
    </location>
</feature>
<dbReference type="Proteomes" id="UP000036313">
    <property type="component" value="Unassembled WGS sequence"/>
</dbReference>
<dbReference type="EC" id="1.-.-.-" evidence="9"/>
<dbReference type="InterPro" id="IPR051907">
    <property type="entry name" value="DoxX-like_oxidoreductase"/>
</dbReference>
<feature type="transmembrane region" description="Helical" evidence="8">
    <location>
        <begin position="150"/>
        <end position="177"/>
    </location>
</feature>
<name>A0A0J6VDT8_9MYCO</name>
<reference evidence="9 10" key="1">
    <citation type="journal article" date="2015" name="Genome Biol. Evol.">
        <title>Characterization of Three Mycobacterium spp. with Potential Use in Bioremediation by Genome Sequencing and Comparative Genomics.</title>
        <authorList>
            <person name="Das S."/>
            <person name="Pettersson B.M."/>
            <person name="Behra P.R."/>
            <person name="Ramesh M."/>
            <person name="Dasgupta S."/>
            <person name="Bhattacharya A."/>
            <person name="Kirsebom L.A."/>
        </authorList>
    </citation>
    <scope>NUCLEOTIDE SEQUENCE [LARGE SCALE GENOMIC DNA]</scope>
    <source>
        <strain evidence="9 10">DSM 44075</strain>
    </source>
</reference>
<dbReference type="PANTHER" id="PTHR33452:SF1">
    <property type="entry name" value="INNER MEMBRANE PROTEIN YPHA-RELATED"/>
    <property type="match status" value="1"/>
</dbReference>
<feature type="region of interest" description="Disordered" evidence="7">
    <location>
        <begin position="1"/>
        <end position="82"/>
    </location>
</feature>
<evidence type="ECO:0000256" key="2">
    <source>
        <dbReference type="ARBA" id="ARBA00006679"/>
    </source>
</evidence>
<gene>
    <name evidence="9" type="primary">mhqP</name>
    <name evidence="9" type="ORF">MOBUDSM44075_05329</name>
</gene>
<dbReference type="Pfam" id="PF07681">
    <property type="entry name" value="DoxX"/>
    <property type="match status" value="1"/>
</dbReference>
<sequence>MLATAPGSTRSDGSVHPSNTWSGAPSEFPGTTWSALTLLGVTSPQDSQPWQRPADSGGRPASARLVDPEDDLPSEHYGGDFETTAIPRYDTAKPAGQQPFGLLGDAEPLPYVQPGAGLAPGSYGATTAAPTEVGAFDESRERDRRGTQDLGLLVLRVAVGVLLVAHGLQNLFGLWGGPGLGGFRDYIADAGFRYADILSYVAAGGEVAAGILLVLGLFTPVAAAGALAYLINAVLAEALAAHNDARLSAFLTDGHEYQVVLVAAVAAIILTGPGRYGLDAGRGWARRPFLGSFAALVLGIGAGVAVWVLLNGANPLA</sequence>
<evidence type="ECO:0000256" key="1">
    <source>
        <dbReference type="ARBA" id="ARBA00004651"/>
    </source>
</evidence>
<keyword evidence="6 8" id="KW-0472">Membrane</keyword>
<keyword evidence="3" id="KW-1003">Cell membrane</keyword>
<dbReference type="PANTHER" id="PTHR33452">
    <property type="entry name" value="OXIDOREDUCTASE CATD-RELATED"/>
    <property type="match status" value="1"/>
</dbReference>
<evidence type="ECO:0000256" key="8">
    <source>
        <dbReference type="SAM" id="Phobius"/>
    </source>
</evidence>
<comment type="similarity">
    <text evidence="2">Belongs to the DoxX family.</text>
</comment>
<organism evidence="9 10">
    <name type="scientific">Mycolicibacterium obuense</name>
    <dbReference type="NCBI Taxonomy" id="1807"/>
    <lineage>
        <taxon>Bacteria</taxon>
        <taxon>Bacillati</taxon>
        <taxon>Actinomycetota</taxon>
        <taxon>Actinomycetes</taxon>
        <taxon>Mycobacteriales</taxon>
        <taxon>Mycobacteriaceae</taxon>
        <taxon>Mycolicibacterium</taxon>
    </lineage>
</organism>
<protein>
    <submittedName>
        <fullName evidence="9">Putative oxidoreductase MhqP</fullName>
        <ecNumber evidence="9">1.-.-.-</ecNumber>
    </submittedName>
</protein>
<dbReference type="InterPro" id="IPR032808">
    <property type="entry name" value="DoxX"/>
</dbReference>
<dbReference type="GO" id="GO:0005886">
    <property type="term" value="C:plasma membrane"/>
    <property type="evidence" value="ECO:0007669"/>
    <property type="project" value="UniProtKB-SubCell"/>
</dbReference>
<evidence type="ECO:0000256" key="4">
    <source>
        <dbReference type="ARBA" id="ARBA00022692"/>
    </source>
</evidence>
<keyword evidence="9" id="KW-0560">Oxidoreductase</keyword>